<feature type="chain" id="PRO_5008584864" description="WSC domain-containing protein" evidence="4">
    <location>
        <begin position="26"/>
        <end position="992"/>
    </location>
</feature>
<reference evidence="6" key="1">
    <citation type="submission" date="2015-11" db="EMBL/GenBank/DDBJ databases">
        <title>De novo transcriptome assembly of four potential Pierce s Disease insect vectors from Arizona vineyards.</title>
        <authorList>
            <person name="Tassone E.E."/>
        </authorList>
    </citation>
    <scope>NUCLEOTIDE SEQUENCE</scope>
</reference>
<keyword evidence="3" id="KW-0472">Membrane</keyword>
<dbReference type="PROSITE" id="PS51212">
    <property type="entry name" value="WSC"/>
    <property type="match status" value="1"/>
</dbReference>
<evidence type="ECO:0000259" key="5">
    <source>
        <dbReference type="PROSITE" id="PS51212"/>
    </source>
</evidence>
<name>A0A1B6I9C0_9HEMI</name>
<evidence type="ECO:0000256" key="4">
    <source>
        <dbReference type="SAM" id="SignalP"/>
    </source>
</evidence>
<dbReference type="SUPFAM" id="SSF57196">
    <property type="entry name" value="EGF/Laminin"/>
    <property type="match status" value="1"/>
</dbReference>
<proteinExistence type="predicted"/>
<gene>
    <name evidence="6" type="ORF">g.43092</name>
</gene>
<feature type="transmembrane region" description="Helical" evidence="3">
    <location>
        <begin position="935"/>
        <end position="957"/>
    </location>
</feature>
<dbReference type="PANTHER" id="PTHR46513">
    <property type="entry name" value="VITELLOGENIN RECEPTOR-LIKE PROTEIN-RELATED-RELATED"/>
    <property type="match status" value="1"/>
</dbReference>
<evidence type="ECO:0000256" key="3">
    <source>
        <dbReference type="SAM" id="Phobius"/>
    </source>
</evidence>
<dbReference type="EMBL" id="GECU01024171">
    <property type="protein sequence ID" value="JAS83535.1"/>
    <property type="molecule type" value="Transcribed_RNA"/>
</dbReference>
<keyword evidence="3" id="KW-0812">Transmembrane</keyword>
<keyword evidence="2" id="KW-0677">Repeat</keyword>
<dbReference type="InterPro" id="IPR002889">
    <property type="entry name" value="WSC_carb-bd"/>
</dbReference>
<keyword evidence="3" id="KW-1133">Transmembrane helix</keyword>
<dbReference type="SMART" id="SM00181">
    <property type="entry name" value="EGF"/>
    <property type="match status" value="2"/>
</dbReference>
<dbReference type="InterPro" id="IPR011042">
    <property type="entry name" value="6-blade_b-propeller_TolB-like"/>
</dbReference>
<evidence type="ECO:0000313" key="6">
    <source>
        <dbReference type="EMBL" id="JAS83535.1"/>
    </source>
</evidence>
<dbReference type="InterPro" id="IPR000742">
    <property type="entry name" value="EGF"/>
</dbReference>
<sequence>SVVFSIAMASGVALLSLLLIATVKGFPISLDDVEHVGCYNDEFAKNNFYKIHMPLSVIQSVNFCNHRLTKYVGIQTDQSSFHPVDVSPYCGDDIPERSTKSNSCYPCVDHSTMFCGGENSISVYKISGLASFIVLLATETGIKMIADNSNTTFNIEGITNNVISVDFNYELDCIIFFTNQEISRSTYNPLSMRYSALSTIYSFDGYDRVYTLTVDWEKDAVYYDMRSYYNSYFKLYRVDIDGRDIREISPSGPNDYMIMDPYYRLIVFLRNGHVSLLELGTNSLRNLNLSLPYIYKIHRISINTRHKALYAIGEADALLYYLFSMNYDGSNMKKLYEGLELVNPSGLGVVDNKVVWAAYNDTNGMHVLYMCHLSPICQANNITILYESNEVIRDVKLYSPEVQMPDKEMLCLRLLCSHSCKMTTPFIATCTCPDGLVLGPDNTTCLEKPTPKKDPQDIGCYTVSYSESRLYKVHHPLSWEECINLCNRRSSVYAGIQAEQGYPTYNFVFCGNDIKEHSTTANSSLCLPCMDDKTRLCGGQNTLSLYQLRESNPLVLYLATESGLKIFSTESLSTEALTGSSSPTTAVGLSYWEDDIFSLSHPGISRFYYSPFSDMYIESTLVFECASSVAIDWINKYIYCRRQGDSYLIEIDWTDWTRQKSPRIVMSFYYDLQDMEVDPFARKLFFVENGQLSRLSIYENLRIEYDYEKLHLKKVLKIALDVEHKFVYLIGIENDENHCLIRTDYEFKQPRVLYCGDLLTDPISLDVLKQDVIWGVKSDDGFFVYRCELNSRCLKDNIQRLYRSSEAIYDIKINHPDKQPHNAMYLCSKLQCSHNCSVTQDQVSCTCPDGMSLSSDNVTCQDITSTTNPTSVEQSETSKVESKTTTEHYYYAASFPHFLMSTPSAAVVHEELPQEYTKAAPPSNVDTSNETSDRLAVIVTCVVGILAVVCLLLFVVWRTKHELIPNLGNSYAQSSQLELTHSNVAAFDNVSN</sequence>
<feature type="domain" description="WSC" evidence="5">
    <location>
        <begin position="454"/>
        <end position="549"/>
    </location>
</feature>
<organism evidence="6">
    <name type="scientific">Homalodisca liturata</name>
    <dbReference type="NCBI Taxonomy" id="320908"/>
    <lineage>
        <taxon>Eukaryota</taxon>
        <taxon>Metazoa</taxon>
        <taxon>Ecdysozoa</taxon>
        <taxon>Arthropoda</taxon>
        <taxon>Hexapoda</taxon>
        <taxon>Insecta</taxon>
        <taxon>Pterygota</taxon>
        <taxon>Neoptera</taxon>
        <taxon>Paraneoptera</taxon>
        <taxon>Hemiptera</taxon>
        <taxon>Auchenorrhyncha</taxon>
        <taxon>Membracoidea</taxon>
        <taxon>Cicadellidae</taxon>
        <taxon>Cicadellinae</taxon>
        <taxon>Proconiini</taxon>
        <taxon>Homalodisca</taxon>
    </lineage>
</organism>
<keyword evidence="4" id="KW-0732">Signal</keyword>
<dbReference type="Gene3D" id="2.120.10.30">
    <property type="entry name" value="TolB, C-terminal domain"/>
    <property type="match status" value="2"/>
</dbReference>
<evidence type="ECO:0000256" key="1">
    <source>
        <dbReference type="ARBA" id="ARBA00022536"/>
    </source>
</evidence>
<dbReference type="SUPFAM" id="SSF63825">
    <property type="entry name" value="YWTD domain"/>
    <property type="match status" value="2"/>
</dbReference>
<protein>
    <recommendedName>
        <fullName evidence="5">WSC domain-containing protein</fullName>
    </recommendedName>
</protein>
<evidence type="ECO:0000256" key="2">
    <source>
        <dbReference type="ARBA" id="ARBA00022737"/>
    </source>
</evidence>
<feature type="signal peptide" evidence="4">
    <location>
        <begin position="1"/>
        <end position="25"/>
    </location>
</feature>
<feature type="non-terminal residue" evidence="6">
    <location>
        <position position="1"/>
    </location>
</feature>
<keyword evidence="1" id="KW-0245">EGF-like domain</keyword>
<accession>A0A1B6I9C0</accession>
<dbReference type="InterPro" id="IPR050778">
    <property type="entry name" value="Cueball_EGF_LRP_Nidogen"/>
</dbReference>
<dbReference type="AlphaFoldDB" id="A0A1B6I9C0"/>
<dbReference type="PANTHER" id="PTHR46513:SF13">
    <property type="entry name" value="EGF-LIKE DOMAIN-CONTAINING PROTEIN"/>
    <property type="match status" value="1"/>
</dbReference>